<keyword evidence="4" id="KW-1185">Reference proteome</keyword>
<evidence type="ECO:0000256" key="1">
    <source>
        <dbReference type="SAM" id="Phobius"/>
    </source>
</evidence>
<feature type="chain" id="PRO_5026872458" description="MEGF10_11" evidence="2">
    <location>
        <begin position="24"/>
        <end position="333"/>
    </location>
</feature>
<evidence type="ECO:0000256" key="2">
    <source>
        <dbReference type="SAM" id="SignalP"/>
    </source>
</evidence>
<dbReference type="EMBL" id="CACVKT020000049">
    <property type="protein sequence ID" value="CAC5355456.1"/>
    <property type="molecule type" value="Genomic_DNA"/>
</dbReference>
<keyword evidence="2" id="KW-0732">Signal</keyword>
<evidence type="ECO:0000313" key="4">
    <source>
        <dbReference type="Proteomes" id="UP000507470"/>
    </source>
</evidence>
<dbReference type="AlphaFoldDB" id="A0A6J7ZTS6"/>
<proteinExistence type="predicted"/>
<dbReference type="Proteomes" id="UP000507470">
    <property type="component" value="Unassembled WGS sequence"/>
</dbReference>
<keyword evidence="1" id="KW-0472">Membrane</keyword>
<keyword evidence="1" id="KW-0812">Transmembrane</keyword>
<protein>
    <recommendedName>
        <fullName evidence="5">MEGF10_11</fullName>
    </recommendedName>
</protein>
<gene>
    <name evidence="3" type="ORF">MCOR_166</name>
</gene>
<dbReference type="OrthoDB" id="10425938at2759"/>
<feature type="transmembrane region" description="Helical" evidence="1">
    <location>
        <begin position="120"/>
        <end position="143"/>
    </location>
</feature>
<feature type="signal peptide" evidence="2">
    <location>
        <begin position="1"/>
        <end position="23"/>
    </location>
</feature>
<accession>A0A6J7ZTS6</accession>
<name>A0A6J7ZTS6_MYTCO</name>
<evidence type="ECO:0008006" key="5">
    <source>
        <dbReference type="Google" id="ProtNLM"/>
    </source>
</evidence>
<keyword evidence="1" id="KW-1133">Transmembrane helix</keyword>
<evidence type="ECO:0000313" key="3">
    <source>
        <dbReference type="EMBL" id="CAC5355456.1"/>
    </source>
</evidence>
<sequence>MATCNMTILKCALHICIYLSCYANICFHDDNEGFNEDSVYNKDYFCCDYYERIGMACVECAIGYTSTKGKPCKPCSGKSYGYRCADTCNSCTRCNHVHGCLHASTTDGEQLSNLEMFVKLTIFIVCIGCACIFVLVVSGIFFYKRRKDRTTDSLNMHVHSAIIPHQTENRIESIYEEIDDMALPEAAQHPNLNTINEELYSNSSSSLDKNSMSNHEDQYLNPYQIIVQDVEHRPYFVIGRSDTEIKNIESSIEGVRNEQCQEESDEQDGNTKRQLELELAQSYSLNYPKIQIFNNRETANFGRYKNTQMFSRQLITNPSLTEKTEYVEIIHIV</sequence>
<organism evidence="3 4">
    <name type="scientific">Mytilus coruscus</name>
    <name type="common">Sea mussel</name>
    <dbReference type="NCBI Taxonomy" id="42192"/>
    <lineage>
        <taxon>Eukaryota</taxon>
        <taxon>Metazoa</taxon>
        <taxon>Spiralia</taxon>
        <taxon>Lophotrochozoa</taxon>
        <taxon>Mollusca</taxon>
        <taxon>Bivalvia</taxon>
        <taxon>Autobranchia</taxon>
        <taxon>Pteriomorphia</taxon>
        <taxon>Mytilida</taxon>
        <taxon>Mytiloidea</taxon>
        <taxon>Mytilidae</taxon>
        <taxon>Mytilinae</taxon>
        <taxon>Mytilus</taxon>
    </lineage>
</organism>
<reference evidence="3 4" key="1">
    <citation type="submission" date="2020-06" db="EMBL/GenBank/DDBJ databases">
        <authorList>
            <person name="Li R."/>
            <person name="Bekaert M."/>
        </authorList>
    </citation>
    <scope>NUCLEOTIDE SEQUENCE [LARGE SCALE GENOMIC DNA]</scope>
    <source>
        <strain evidence="4">wild</strain>
    </source>
</reference>